<dbReference type="AlphaFoldDB" id="A0A1E7FXE8"/>
<protein>
    <submittedName>
        <fullName evidence="1">Uncharacterized protein</fullName>
    </submittedName>
</protein>
<dbReference type="KEGG" id="fcy:FRACYDRAFT_232977"/>
<evidence type="ECO:0000313" key="2">
    <source>
        <dbReference type="Proteomes" id="UP000095751"/>
    </source>
</evidence>
<proteinExistence type="predicted"/>
<keyword evidence="2" id="KW-1185">Reference proteome</keyword>
<organism evidence="1 2">
    <name type="scientific">Fragilariopsis cylindrus CCMP1102</name>
    <dbReference type="NCBI Taxonomy" id="635003"/>
    <lineage>
        <taxon>Eukaryota</taxon>
        <taxon>Sar</taxon>
        <taxon>Stramenopiles</taxon>
        <taxon>Ochrophyta</taxon>
        <taxon>Bacillariophyta</taxon>
        <taxon>Bacillariophyceae</taxon>
        <taxon>Bacillariophycidae</taxon>
        <taxon>Bacillariales</taxon>
        <taxon>Bacillariaceae</taxon>
        <taxon>Fragilariopsis</taxon>
    </lineage>
</organism>
<accession>A0A1E7FXE8</accession>
<sequence>MPSNEPLISLEWGTHLLIGLSVKVPDYWWDGYNGHKLCDEEVIVADGEDGGGHPIGPIECSVVEDFSVKITDKEVALLKDVEARYGANDDQTLCEFQAARVQNYMEKRILDDGFKPRYYTGNNVITGDHRWQAIVNPGKWITTDESQVVGWYHSVITIGPEPKPIRIGATLHTACVTKGSLSSYKLFASVYVGKFDQEIVLTDR</sequence>
<dbReference type="EMBL" id="KV784353">
    <property type="protein sequence ID" value="OEU22815.1"/>
    <property type="molecule type" value="Genomic_DNA"/>
</dbReference>
<dbReference type="Proteomes" id="UP000095751">
    <property type="component" value="Unassembled WGS sequence"/>
</dbReference>
<evidence type="ECO:0000313" key="1">
    <source>
        <dbReference type="EMBL" id="OEU22815.1"/>
    </source>
</evidence>
<dbReference type="InParanoid" id="A0A1E7FXE8"/>
<reference evidence="1 2" key="1">
    <citation type="submission" date="2016-09" db="EMBL/GenBank/DDBJ databases">
        <title>Extensive genetic diversity and differential bi-allelic expression allows diatom success in the polar Southern Ocean.</title>
        <authorList>
            <consortium name="DOE Joint Genome Institute"/>
            <person name="Mock T."/>
            <person name="Otillar R.P."/>
            <person name="Strauss J."/>
            <person name="Dupont C."/>
            <person name="Frickenhaus S."/>
            <person name="Maumus F."/>
            <person name="Mcmullan M."/>
            <person name="Sanges R."/>
            <person name="Schmutz J."/>
            <person name="Toseland A."/>
            <person name="Valas R."/>
            <person name="Veluchamy A."/>
            <person name="Ward B.J."/>
            <person name="Allen A."/>
            <person name="Barry K."/>
            <person name="Falciatore A."/>
            <person name="Ferrante M."/>
            <person name="Fortunato A.E."/>
            <person name="Gloeckner G."/>
            <person name="Gruber A."/>
            <person name="Hipkin R."/>
            <person name="Janech M."/>
            <person name="Kroth P."/>
            <person name="Leese F."/>
            <person name="Lindquist E."/>
            <person name="Lyon B.R."/>
            <person name="Martin J."/>
            <person name="Mayer C."/>
            <person name="Parker M."/>
            <person name="Quesneville H."/>
            <person name="Raymond J."/>
            <person name="Uhlig C."/>
            <person name="Valentin K.U."/>
            <person name="Worden A.Z."/>
            <person name="Armbrust E.V."/>
            <person name="Bowler C."/>
            <person name="Green B."/>
            <person name="Moulton V."/>
            <person name="Van Oosterhout C."/>
            <person name="Grigoriev I."/>
        </authorList>
    </citation>
    <scope>NUCLEOTIDE SEQUENCE [LARGE SCALE GENOMIC DNA]</scope>
    <source>
        <strain evidence="1 2">CCMP1102</strain>
    </source>
</reference>
<gene>
    <name evidence="1" type="ORF">FRACYDRAFT_232977</name>
</gene>
<name>A0A1E7FXE8_9STRA</name>